<proteinExistence type="predicted"/>
<keyword evidence="4" id="KW-1185">Reference proteome</keyword>
<dbReference type="InterPro" id="IPR027417">
    <property type="entry name" value="P-loop_NTPase"/>
</dbReference>
<accession>A0A926L351</accession>
<dbReference type="PANTHER" id="PTHR35205:SF1">
    <property type="entry name" value="ZU5 DOMAIN-CONTAINING PROTEIN"/>
    <property type="match status" value="1"/>
</dbReference>
<evidence type="ECO:0000259" key="2">
    <source>
        <dbReference type="Pfam" id="PF25000"/>
    </source>
</evidence>
<dbReference type="InterPro" id="IPR056681">
    <property type="entry name" value="DUF7779"/>
</dbReference>
<dbReference type="GO" id="GO:0043531">
    <property type="term" value="F:ADP binding"/>
    <property type="evidence" value="ECO:0007669"/>
    <property type="project" value="InterPro"/>
</dbReference>
<dbReference type="SUPFAM" id="SSF52540">
    <property type="entry name" value="P-loop containing nucleoside triphosphate hydrolases"/>
    <property type="match status" value="1"/>
</dbReference>
<dbReference type="Gene3D" id="1.25.40.10">
    <property type="entry name" value="Tetratricopeptide repeat domain"/>
    <property type="match status" value="1"/>
</dbReference>
<dbReference type="Proteomes" id="UP000621210">
    <property type="component" value="Unassembled WGS sequence"/>
</dbReference>
<comment type="caution">
    <text evidence="3">The sequence shown here is derived from an EMBL/GenBank/DDBJ whole genome shotgun (WGS) entry which is preliminary data.</text>
</comment>
<dbReference type="Pfam" id="PF00931">
    <property type="entry name" value="NB-ARC"/>
    <property type="match status" value="1"/>
</dbReference>
<feature type="domain" description="DUF7779" evidence="2">
    <location>
        <begin position="223"/>
        <end position="319"/>
    </location>
</feature>
<organism evidence="3 4">
    <name type="scientific">Streptomyces griseicoloratus</name>
    <dbReference type="NCBI Taxonomy" id="2752516"/>
    <lineage>
        <taxon>Bacteria</taxon>
        <taxon>Bacillati</taxon>
        <taxon>Actinomycetota</taxon>
        <taxon>Actinomycetes</taxon>
        <taxon>Kitasatosporales</taxon>
        <taxon>Streptomycetaceae</taxon>
        <taxon>Streptomyces</taxon>
    </lineage>
</organism>
<protein>
    <submittedName>
        <fullName evidence="3">Tetratricopeptide repeat protein</fullName>
    </submittedName>
</protein>
<feature type="domain" description="NB-ARC" evidence="1">
    <location>
        <begin position="1"/>
        <end position="133"/>
    </location>
</feature>
<gene>
    <name evidence="3" type="ORF">H0H10_08950</name>
</gene>
<dbReference type="EMBL" id="JACVQF010000177">
    <property type="protein sequence ID" value="MBD0419298.1"/>
    <property type="molecule type" value="Genomic_DNA"/>
</dbReference>
<dbReference type="InterPro" id="IPR002182">
    <property type="entry name" value="NB-ARC"/>
</dbReference>
<dbReference type="PANTHER" id="PTHR35205">
    <property type="entry name" value="NB-ARC AND TPR DOMAIN PROTEIN"/>
    <property type="match status" value="1"/>
</dbReference>
<name>A0A926L351_9ACTN</name>
<dbReference type="InterPro" id="IPR011990">
    <property type="entry name" value="TPR-like_helical_dom_sf"/>
</dbReference>
<dbReference type="SUPFAM" id="SSF48452">
    <property type="entry name" value="TPR-like"/>
    <property type="match status" value="1"/>
</dbReference>
<evidence type="ECO:0000259" key="1">
    <source>
        <dbReference type="Pfam" id="PF00931"/>
    </source>
</evidence>
<evidence type="ECO:0000313" key="4">
    <source>
        <dbReference type="Proteomes" id="UP000621210"/>
    </source>
</evidence>
<evidence type="ECO:0000313" key="3">
    <source>
        <dbReference type="EMBL" id="MBD0419298.1"/>
    </source>
</evidence>
<dbReference type="AlphaFoldDB" id="A0A926L351"/>
<reference evidence="3" key="2">
    <citation type="submission" date="2020-09" db="EMBL/GenBank/DDBJ databases">
        <authorList>
            <person name="Luo X."/>
        </authorList>
    </citation>
    <scope>NUCLEOTIDE SEQUENCE</scope>
    <source>
        <strain evidence="3">TRM S81-3</strain>
    </source>
</reference>
<dbReference type="Gene3D" id="3.40.50.300">
    <property type="entry name" value="P-loop containing nucleotide triphosphate hydrolases"/>
    <property type="match status" value="1"/>
</dbReference>
<dbReference type="Pfam" id="PF25000">
    <property type="entry name" value="DUF7779"/>
    <property type="match status" value="1"/>
</dbReference>
<reference evidence="3" key="1">
    <citation type="submission" date="2020-09" db="EMBL/GenBank/DDBJ databases">
        <title>Streptomyces grisecoloratus sp. nov., isolated from cotton soil.</title>
        <authorList>
            <person name="Xing L."/>
        </authorList>
    </citation>
    <scope>NUCLEOTIDE SEQUENCE</scope>
    <source>
        <strain evidence="3">TRM S81-3</strain>
    </source>
</reference>
<sequence>MGKTQLAAEYVRSVEQDLDVLVWVTASSRSSIVAAYAEAAVELCGADAQDPERAAQKFLQRLDAAGQPVLRWLIVLDSLADPGNLNHELYPSLWPPPSAHGRSLVTTRRRDMTPFPEEFAQVEVSLFDRETAVAYLNGHLSRHGRSEPTAQLAELAADLGHLPLALSQAAAYLVTAGIRCDEYRRQFARKKLAAMLPDSSALPDGQAVTVATTWALSMQYANRLSVLAEPMLHLAAMLAPEGIPRTVLTAEPVRGFLAQFYTGDPSQGGTEPSPEDCTAALQALHRLSLIDHDINNPVAAVRVHQLVQKATREALSPDHFQVFALTAADGLYTAWPEDTTQPVVEEAVRANALALIDCANDALWSTDSVHPVLQLPGISLSDGGHLTAAVSYFTQLLAQAEIRLEYGSRTLRRLRRYLGRAQSMSGETQEGITTLSAVRDELTVLLQTTSPNGPETKEYADTLRDLAHALGHSGQQKAAAATLAELLQAVHSGSIGVTDFLKIRHDYAYWLLESGNTEKAQEVYEQVRDEKLRVLGPEDLETQIAQYELARLKFLSKRPAEAADDFEALLPIQRRLLGQEHPETLKTMAEAARARAVAEQDPRIAVQGVAEVLAIYLRTHEAQNPIVLHTRMDFIMWRHMARIHDGSLEEKGIAQDVAAMRSLLADMKKVLSSGAPLIRQSRHYLRVLLLCKLYVKKAGPTAAAAYFKRPITVTTAHRGPQ</sequence>